<dbReference type="GO" id="GO:0005669">
    <property type="term" value="C:transcription factor TFIID complex"/>
    <property type="evidence" value="ECO:0007669"/>
    <property type="project" value="InterPro"/>
</dbReference>
<evidence type="ECO:0000256" key="2">
    <source>
        <dbReference type="PROSITE-ProRule" id="PRU00035"/>
    </source>
</evidence>
<keyword evidence="1 2" id="KW-0103">Bromodomain</keyword>
<dbReference type="Pfam" id="PF00439">
    <property type="entry name" value="Bromodomain"/>
    <property type="match status" value="1"/>
</dbReference>
<dbReference type="GO" id="GO:0004402">
    <property type="term" value="F:histone acetyltransferase activity"/>
    <property type="evidence" value="ECO:0007669"/>
    <property type="project" value="InterPro"/>
</dbReference>
<feature type="region of interest" description="Disordered" evidence="3">
    <location>
        <begin position="142"/>
        <end position="169"/>
    </location>
</feature>
<evidence type="ECO:0000313" key="5">
    <source>
        <dbReference type="EnsemblMetazoa" id="BGLB019936-PA"/>
    </source>
</evidence>
<dbReference type="InterPro" id="IPR036427">
    <property type="entry name" value="Bromodomain-like_sf"/>
</dbReference>
<evidence type="ECO:0000256" key="1">
    <source>
        <dbReference type="ARBA" id="ARBA00023117"/>
    </source>
</evidence>
<name>A0A2C9KI58_BIOGL</name>
<proteinExistence type="predicted"/>
<dbReference type="Proteomes" id="UP000076420">
    <property type="component" value="Unassembled WGS sequence"/>
</dbReference>
<dbReference type="GO" id="GO:0051123">
    <property type="term" value="P:RNA polymerase II preinitiation complex assembly"/>
    <property type="evidence" value="ECO:0007669"/>
    <property type="project" value="TreeGrafter"/>
</dbReference>
<dbReference type="GO" id="GO:0016251">
    <property type="term" value="F:RNA polymerase II general transcription initiation factor activity"/>
    <property type="evidence" value="ECO:0007669"/>
    <property type="project" value="InterPro"/>
</dbReference>
<dbReference type="GO" id="GO:0017025">
    <property type="term" value="F:TBP-class protein binding"/>
    <property type="evidence" value="ECO:0007669"/>
    <property type="project" value="InterPro"/>
</dbReference>
<evidence type="ECO:0000259" key="4">
    <source>
        <dbReference type="PROSITE" id="PS50014"/>
    </source>
</evidence>
<dbReference type="InterPro" id="IPR018359">
    <property type="entry name" value="Bromodomain_CS"/>
</dbReference>
<dbReference type="InterPro" id="IPR001487">
    <property type="entry name" value="Bromodomain"/>
</dbReference>
<dbReference type="Gene3D" id="1.20.920.10">
    <property type="entry name" value="Bromodomain-like"/>
    <property type="match status" value="1"/>
</dbReference>
<feature type="compositionally biased region" description="Acidic residues" evidence="3">
    <location>
        <begin position="204"/>
        <end position="213"/>
    </location>
</feature>
<dbReference type="VEuPathDB" id="VectorBase:BGLB019936"/>
<dbReference type="SMART" id="SM00297">
    <property type="entry name" value="BROMO"/>
    <property type="match status" value="1"/>
</dbReference>
<dbReference type="PROSITE" id="PS50014">
    <property type="entry name" value="BROMODOMAIN_2"/>
    <property type="match status" value="1"/>
</dbReference>
<gene>
    <name evidence="5" type="primary">106064698</name>
</gene>
<dbReference type="InterPro" id="IPR040240">
    <property type="entry name" value="TAF1"/>
</dbReference>
<dbReference type="PRINTS" id="PR00503">
    <property type="entry name" value="BROMODOMAIN"/>
</dbReference>
<sequence length="219" mass="24901">KEQKLMRLEKAINPLLDDNDQVALSYIFEKIILSMKAIDTSWPFHNPVNKKTVKDYYTVVKCPMDLTTLLKNVQSHKYHSKDQFVEDAELLYTNSLQYNGPEHTYTQTARKLMEVMKDELNEQEEHIQQLEADIRAAQEAALDAADTDSMTGTSINRDDGSILDTESLDGFSTKEHMTITEEYSNSNIRTFSESGAGHHVSDSEFVDIEGDEEAGNRSQ</sequence>
<evidence type="ECO:0000256" key="3">
    <source>
        <dbReference type="SAM" id="MobiDB-lite"/>
    </source>
</evidence>
<protein>
    <recommendedName>
        <fullName evidence="4">Bromo domain-containing protein</fullName>
    </recommendedName>
</protein>
<dbReference type="PANTHER" id="PTHR13900:SF0">
    <property type="entry name" value="TRANSCRIPTION INITIATION FACTOR TFIID SUBUNIT 1"/>
    <property type="match status" value="1"/>
</dbReference>
<feature type="region of interest" description="Disordered" evidence="3">
    <location>
        <begin position="190"/>
        <end position="219"/>
    </location>
</feature>
<accession>A0A2C9KI58</accession>
<dbReference type="KEGG" id="bgt:106064698"/>
<evidence type="ECO:0000313" key="6">
    <source>
        <dbReference type="Proteomes" id="UP000076420"/>
    </source>
</evidence>
<reference evidence="5" key="1">
    <citation type="submission" date="2020-05" db="UniProtKB">
        <authorList>
            <consortium name="EnsemblMetazoa"/>
        </authorList>
    </citation>
    <scope>IDENTIFICATION</scope>
    <source>
        <strain evidence="5">BB02</strain>
    </source>
</reference>
<feature type="domain" description="Bromo" evidence="4">
    <location>
        <begin position="36"/>
        <end position="106"/>
    </location>
</feature>
<dbReference type="PANTHER" id="PTHR13900">
    <property type="entry name" value="TRANSCRIPTION INITIATION FACTOR TFIID"/>
    <property type="match status" value="1"/>
</dbReference>
<dbReference type="PROSITE" id="PS00633">
    <property type="entry name" value="BROMODOMAIN_1"/>
    <property type="match status" value="1"/>
</dbReference>
<dbReference type="EnsemblMetazoa" id="BGLB019936-RA">
    <property type="protein sequence ID" value="BGLB019936-PA"/>
    <property type="gene ID" value="BGLB019936"/>
</dbReference>
<dbReference type="STRING" id="6526.A0A2C9KI58"/>
<dbReference type="VEuPathDB" id="VectorBase:BGLAX_034980"/>
<dbReference type="AlphaFoldDB" id="A0A2C9KI58"/>
<organism evidence="5 6">
    <name type="scientific">Biomphalaria glabrata</name>
    <name type="common">Bloodfluke planorb</name>
    <name type="synonym">Freshwater snail</name>
    <dbReference type="NCBI Taxonomy" id="6526"/>
    <lineage>
        <taxon>Eukaryota</taxon>
        <taxon>Metazoa</taxon>
        <taxon>Spiralia</taxon>
        <taxon>Lophotrochozoa</taxon>
        <taxon>Mollusca</taxon>
        <taxon>Gastropoda</taxon>
        <taxon>Heterobranchia</taxon>
        <taxon>Euthyneura</taxon>
        <taxon>Panpulmonata</taxon>
        <taxon>Hygrophila</taxon>
        <taxon>Lymnaeoidea</taxon>
        <taxon>Planorbidae</taxon>
        <taxon>Biomphalaria</taxon>
    </lineage>
</organism>
<dbReference type="SUPFAM" id="SSF47370">
    <property type="entry name" value="Bromodomain"/>
    <property type="match status" value="1"/>
</dbReference>